<dbReference type="PROSITE" id="PS50404">
    <property type="entry name" value="GST_NTER"/>
    <property type="match status" value="1"/>
</dbReference>
<accession>H2ZQ97</accession>
<evidence type="ECO:0000256" key="7">
    <source>
        <dbReference type="ARBA" id="ARBA00023232"/>
    </source>
</evidence>
<dbReference type="Ensembl" id="ENSCSAVT00000019976.1">
    <property type="protein sequence ID" value="ENSCSAVP00000019763.1"/>
    <property type="gene ID" value="ENSCSAVG00000011592.1"/>
</dbReference>
<evidence type="ECO:0000256" key="5">
    <source>
        <dbReference type="ARBA" id="ARBA00013199"/>
    </source>
</evidence>
<dbReference type="InParanoid" id="H2ZQ97"/>
<dbReference type="eggNOG" id="KOG0868">
    <property type="taxonomic scope" value="Eukaryota"/>
</dbReference>
<evidence type="ECO:0000256" key="1">
    <source>
        <dbReference type="ARBA" id="ARBA00001622"/>
    </source>
</evidence>
<dbReference type="Pfam" id="PF13409">
    <property type="entry name" value="GST_N_2"/>
    <property type="match status" value="1"/>
</dbReference>
<evidence type="ECO:0000259" key="9">
    <source>
        <dbReference type="PROSITE" id="PS50405"/>
    </source>
</evidence>
<dbReference type="GO" id="GO:0016034">
    <property type="term" value="F:maleylacetoacetate isomerase activity"/>
    <property type="evidence" value="ECO:0007669"/>
    <property type="project" value="UniProtKB-EC"/>
</dbReference>
<evidence type="ECO:0000256" key="3">
    <source>
        <dbReference type="ARBA" id="ARBA00004671"/>
    </source>
</evidence>
<comment type="similarity">
    <text evidence="4">Belongs to the GST superfamily. Zeta family.</text>
</comment>
<dbReference type="PANTHER" id="PTHR42673:SF4">
    <property type="entry name" value="MALEYLACETOACETATE ISOMERASE"/>
    <property type="match status" value="1"/>
</dbReference>
<feature type="domain" description="GST N-terminal" evidence="8">
    <location>
        <begin position="1"/>
        <end position="84"/>
    </location>
</feature>
<dbReference type="InterPro" id="IPR004045">
    <property type="entry name" value="Glutathione_S-Trfase_N"/>
</dbReference>
<feature type="domain" description="GST C-terminal" evidence="9">
    <location>
        <begin position="91"/>
        <end position="211"/>
    </location>
</feature>
<comment type="pathway">
    <text evidence="3">Amino-acid degradation; L-phenylalanine degradation; acetoacetate and fumarate from L-phenylalanine: step 5/6.</text>
</comment>
<dbReference type="PROSITE" id="PS50405">
    <property type="entry name" value="GST_CTER"/>
    <property type="match status" value="1"/>
</dbReference>
<dbReference type="GO" id="GO:0006572">
    <property type="term" value="P:L-tyrosine catabolic process"/>
    <property type="evidence" value="ECO:0007669"/>
    <property type="project" value="UniProtKB-KW"/>
</dbReference>
<reference evidence="10" key="3">
    <citation type="submission" date="2025-09" db="UniProtKB">
        <authorList>
            <consortium name="Ensembl"/>
        </authorList>
    </citation>
    <scope>IDENTIFICATION</scope>
</reference>
<keyword evidence="6" id="KW-0828">Tyrosine catabolism</keyword>
<dbReference type="GO" id="GO:0006749">
    <property type="term" value="P:glutathione metabolic process"/>
    <property type="evidence" value="ECO:0007669"/>
    <property type="project" value="TreeGrafter"/>
</dbReference>
<evidence type="ECO:0000256" key="2">
    <source>
        <dbReference type="ARBA" id="ARBA00001955"/>
    </source>
</evidence>
<evidence type="ECO:0000256" key="4">
    <source>
        <dbReference type="ARBA" id="ARBA00010007"/>
    </source>
</evidence>
<dbReference type="EC" id="5.2.1.2" evidence="5"/>
<dbReference type="PANTHER" id="PTHR42673">
    <property type="entry name" value="MALEYLACETOACETATE ISOMERASE"/>
    <property type="match status" value="1"/>
</dbReference>
<evidence type="ECO:0000259" key="8">
    <source>
        <dbReference type="PROSITE" id="PS50404"/>
    </source>
</evidence>
<dbReference type="OMA" id="VYNAHRF"/>
<keyword evidence="11" id="KW-1185">Reference proteome</keyword>
<dbReference type="SUPFAM" id="SSF52833">
    <property type="entry name" value="Thioredoxin-like"/>
    <property type="match status" value="1"/>
</dbReference>
<dbReference type="GO" id="GO:0004364">
    <property type="term" value="F:glutathione transferase activity"/>
    <property type="evidence" value="ECO:0007669"/>
    <property type="project" value="TreeGrafter"/>
</dbReference>
<dbReference type="SFLD" id="SFLDS00019">
    <property type="entry name" value="Glutathione_Transferase_(cytos"/>
    <property type="match status" value="1"/>
</dbReference>
<protein>
    <recommendedName>
        <fullName evidence="5">maleylacetoacetate isomerase</fullName>
        <ecNumber evidence="5">5.2.1.2</ecNumber>
    </recommendedName>
</protein>
<dbReference type="UniPathway" id="UPA00139">
    <property type="reaction ID" value="UER00340"/>
</dbReference>
<dbReference type="Gene3D" id="3.40.30.10">
    <property type="entry name" value="Glutaredoxin"/>
    <property type="match status" value="1"/>
</dbReference>
<dbReference type="InterPro" id="IPR010987">
    <property type="entry name" value="Glutathione-S-Trfase_C-like"/>
</dbReference>
<dbReference type="InterPro" id="IPR005955">
    <property type="entry name" value="GST_Zeta"/>
</dbReference>
<dbReference type="CDD" id="cd03042">
    <property type="entry name" value="GST_N_Zeta"/>
    <property type="match status" value="1"/>
</dbReference>
<evidence type="ECO:0000313" key="11">
    <source>
        <dbReference type="Proteomes" id="UP000007875"/>
    </source>
</evidence>
<keyword evidence="7" id="KW-0585">Phenylalanine catabolism</keyword>
<dbReference type="InterPro" id="IPR040079">
    <property type="entry name" value="Glutathione_S-Trfase"/>
</dbReference>
<dbReference type="NCBIfam" id="TIGR01262">
    <property type="entry name" value="maiA"/>
    <property type="match status" value="1"/>
</dbReference>
<comment type="catalytic activity">
    <reaction evidence="1">
        <text>4-maleylacetoacetate = 4-fumarylacetoacetate</text>
        <dbReference type="Rhea" id="RHEA:14817"/>
        <dbReference type="ChEBI" id="CHEBI:17105"/>
        <dbReference type="ChEBI" id="CHEBI:18034"/>
        <dbReference type="EC" id="5.2.1.2"/>
    </reaction>
</comment>
<evidence type="ECO:0000256" key="6">
    <source>
        <dbReference type="ARBA" id="ARBA00022878"/>
    </source>
</evidence>
<dbReference type="AlphaFoldDB" id="H2ZQ97"/>
<dbReference type="InterPro" id="IPR036249">
    <property type="entry name" value="Thioredoxin-like_sf"/>
</dbReference>
<evidence type="ECO:0000313" key="10">
    <source>
        <dbReference type="Ensembl" id="ENSCSAVP00000019763.1"/>
    </source>
</evidence>
<sequence length="213" mass="24323">MSLKLYSYWRSTCSWRVRICLELKGLPYEIIPIHLVKDGGEQNKEVYRKINPLGQVPALVFDEKVMTQSMMIMEFLEEKYKNQGVQLLPDDIFEKAKVREICEMIVSGIQPIQNLSVLNKVGEDKKMEWGNYWITVGFKAVETVLGSCAGKYSVGDNITMADTCLIPQMANAVRFNVDMTQFPIISRINTALKDHPAFKMAHPDNQIDCPNKN</sequence>
<dbReference type="InterPro" id="IPR034333">
    <property type="entry name" value="GST_Zeta_N"/>
</dbReference>
<dbReference type="InterPro" id="IPR034330">
    <property type="entry name" value="GST_Zeta_C"/>
</dbReference>
<organism evidence="10 11">
    <name type="scientific">Ciona savignyi</name>
    <name type="common">Pacific transparent sea squirt</name>
    <dbReference type="NCBI Taxonomy" id="51511"/>
    <lineage>
        <taxon>Eukaryota</taxon>
        <taxon>Metazoa</taxon>
        <taxon>Chordata</taxon>
        <taxon>Tunicata</taxon>
        <taxon>Ascidiacea</taxon>
        <taxon>Phlebobranchia</taxon>
        <taxon>Cionidae</taxon>
        <taxon>Ciona</taxon>
    </lineage>
</organism>
<dbReference type="STRING" id="51511.ENSCSAVP00000019763"/>
<dbReference type="Gene3D" id="1.20.1050.10">
    <property type="match status" value="1"/>
</dbReference>
<dbReference type="SFLD" id="SFLDG00358">
    <property type="entry name" value="Main_(cytGST)"/>
    <property type="match status" value="1"/>
</dbReference>
<comment type="cofactor">
    <cofactor evidence="2">
        <name>glutathione</name>
        <dbReference type="ChEBI" id="CHEBI:57925"/>
    </cofactor>
</comment>
<dbReference type="GO" id="GO:0006559">
    <property type="term" value="P:L-phenylalanine catabolic process"/>
    <property type="evidence" value="ECO:0007669"/>
    <property type="project" value="UniProtKB-UniPathway"/>
</dbReference>
<dbReference type="GO" id="GO:0005739">
    <property type="term" value="C:mitochondrion"/>
    <property type="evidence" value="ECO:0007669"/>
    <property type="project" value="TreeGrafter"/>
</dbReference>
<dbReference type="InterPro" id="IPR036282">
    <property type="entry name" value="Glutathione-S-Trfase_C_sf"/>
</dbReference>
<reference evidence="10" key="2">
    <citation type="submission" date="2025-08" db="UniProtKB">
        <authorList>
            <consortium name="Ensembl"/>
        </authorList>
    </citation>
    <scope>IDENTIFICATION</scope>
</reference>
<name>H2ZQ97_CIOSA</name>
<dbReference type="CDD" id="cd03191">
    <property type="entry name" value="GST_C_Zeta"/>
    <property type="match status" value="1"/>
</dbReference>
<dbReference type="SUPFAM" id="SSF47616">
    <property type="entry name" value="GST C-terminal domain-like"/>
    <property type="match status" value="1"/>
</dbReference>
<dbReference type="HOGENOM" id="CLU_011226_20_1_1"/>
<dbReference type="FunFam" id="1.20.1050.10:FF:000010">
    <property type="entry name" value="Maleylacetoacetate isomerase isoform 1"/>
    <property type="match status" value="1"/>
</dbReference>
<dbReference type="Proteomes" id="UP000007875">
    <property type="component" value="Unassembled WGS sequence"/>
</dbReference>
<proteinExistence type="inferred from homology"/>
<reference evidence="11" key="1">
    <citation type="submission" date="2003-08" db="EMBL/GenBank/DDBJ databases">
        <authorList>
            <person name="Birren B."/>
            <person name="Nusbaum C."/>
            <person name="Abebe A."/>
            <person name="Abouelleil A."/>
            <person name="Adekoya E."/>
            <person name="Ait-zahra M."/>
            <person name="Allen N."/>
            <person name="Allen T."/>
            <person name="An P."/>
            <person name="Anderson M."/>
            <person name="Anderson S."/>
            <person name="Arachchi H."/>
            <person name="Armbruster J."/>
            <person name="Bachantsang P."/>
            <person name="Baldwin J."/>
            <person name="Barry A."/>
            <person name="Bayul T."/>
            <person name="Blitshsteyn B."/>
            <person name="Bloom T."/>
            <person name="Blye J."/>
            <person name="Boguslavskiy L."/>
            <person name="Borowsky M."/>
            <person name="Boukhgalter B."/>
            <person name="Brunache A."/>
            <person name="Butler J."/>
            <person name="Calixte N."/>
            <person name="Calvo S."/>
            <person name="Camarata J."/>
            <person name="Campo K."/>
            <person name="Chang J."/>
            <person name="Cheshatsang Y."/>
            <person name="Citroen M."/>
            <person name="Collymore A."/>
            <person name="Considine T."/>
            <person name="Cook A."/>
            <person name="Cooke P."/>
            <person name="Corum B."/>
            <person name="Cuomo C."/>
            <person name="David R."/>
            <person name="Dawoe T."/>
            <person name="Degray S."/>
            <person name="Dodge S."/>
            <person name="Dooley K."/>
            <person name="Dorje P."/>
            <person name="Dorjee K."/>
            <person name="Dorris L."/>
            <person name="Duffey N."/>
            <person name="Dupes A."/>
            <person name="Elkins T."/>
            <person name="Engels R."/>
            <person name="Erickson J."/>
            <person name="Farina A."/>
            <person name="Faro S."/>
            <person name="Ferreira P."/>
            <person name="Fischer H."/>
            <person name="Fitzgerald M."/>
            <person name="Foley K."/>
            <person name="Gage D."/>
            <person name="Galagan J."/>
            <person name="Gearin G."/>
            <person name="Gnerre S."/>
            <person name="Gnirke A."/>
            <person name="Goyette A."/>
            <person name="Graham J."/>
            <person name="Grandbois E."/>
            <person name="Gyaltsen K."/>
            <person name="Hafez N."/>
            <person name="Hagopian D."/>
            <person name="Hagos B."/>
            <person name="Hall J."/>
            <person name="Hatcher B."/>
            <person name="Heller A."/>
            <person name="Higgins H."/>
            <person name="Honan T."/>
            <person name="Horn A."/>
            <person name="Houde N."/>
            <person name="Hughes L."/>
            <person name="Hulme W."/>
            <person name="Husby E."/>
            <person name="Iliev I."/>
            <person name="Jaffe D."/>
            <person name="Jones C."/>
            <person name="Kamal M."/>
            <person name="Kamat A."/>
            <person name="Kamvysselis M."/>
            <person name="Karlsson E."/>
            <person name="Kells C."/>
            <person name="Kieu A."/>
            <person name="Kisner P."/>
            <person name="Kodira C."/>
            <person name="Kulbokas E."/>
            <person name="Labutti K."/>
            <person name="Lama D."/>
            <person name="Landers T."/>
            <person name="Leger J."/>
            <person name="Levine S."/>
            <person name="Lewis D."/>
            <person name="Lewis T."/>
            <person name="Lindblad-toh K."/>
            <person name="Liu X."/>
            <person name="Lokyitsang T."/>
            <person name="Lokyitsang Y."/>
            <person name="Lucien O."/>
            <person name="Lui A."/>
            <person name="Ma L.J."/>
            <person name="Mabbitt R."/>
            <person name="Macdonald J."/>
            <person name="Maclean C."/>
            <person name="Major J."/>
            <person name="Manning J."/>
            <person name="Marabella R."/>
            <person name="Maru K."/>
            <person name="Matthews C."/>
            <person name="Mauceli E."/>
            <person name="Mccarthy M."/>
            <person name="Mcdonough S."/>
            <person name="Mcghee T."/>
            <person name="Meldrim J."/>
            <person name="Meneus L."/>
            <person name="Mesirov J."/>
            <person name="Mihalev A."/>
            <person name="Mihova T."/>
            <person name="Mikkelsen T."/>
            <person name="Mlenga V."/>
            <person name="Moru K."/>
            <person name="Mozes J."/>
            <person name="Mulrain L."/>
            <person name="Munson G."/>
            <person name="Naylor J."/>
            <person name="Newes C."/>
            <person name="Nguyen C."/>
            <person name="Nguyen N."/>
            <person name="Nguyen T."/>
            <person name="Nicol R."/>
            <person name="Nielsen C."/>
            <person name="Nizzari M."/>
            <person name="Norbu C."/>
            <person name="Norbu N."/>
            <person name="O'donnell P."/>
            <person name="Okoawo O."/>
            <person name="O'leary S."/>
            <person name="Omotosho B."/>
            <person name="O'neill K."/>
            <person name="Osman S."/>
            <person name="Parker S."/>
            <person name="Perrin D."/>
            <person name="Phunkhang P."/>
            <person name="Piqani B."/>
            <person name="Purcell S."/>
            <person name="Rachupka T."/>
            <person name="Ramasamy U."/>
            <person name="Rameau R."/>
            <person name="Ray V."/>
            <person name="Raymond C."/>
            <person name="Retta R."/>
            <person name="Richardson S."/>
            <person name="Rise C."/>
            <person name="Rodriguez J."/>
            <person name="Rogers J."/>
            <person name="Rogov P."/>
            <person name="Rutman M."/>
            <person name="Schupbach R."/>
            <person name="Seaman C."/>
            <person name="Settipalli S."/>
            <person name="Sharpe T."/>
            <person name="Sheridan J."/>
            <person name="Sherpa N."/>
            <person name="Shi J."/>
            <person name="Smirnov S."/>
            <person name="Smith C."/>
            <person name="Sougnez C."/>
            <person name="Spencer B."/>
            <person name="Stalker J."/>
            <person name="Stange-thomann N."/>
            <person name="Stavropoulos S."/>
            <person name="Stetson K."/>
            <person name="Stone C."/>
            <person name="Stone S."/>
            <person name="Stubbs M."/>
            <person name="Talamas J."/>
            <person name="Tchuinga P."/>
            <person name="Tenzing P."/>
            <person name="Tesfaye S."/>
            <person name="Theodore J."/>
            <person name="Thoulutsang Y."/>
            <person name="Topham K."/>
            <person name="Towey S."/>
            <person name="Tsamla T."/>
            <person name="Tsomo N."/>
            <person name="Vallee D."/>
            <person name="Vassiliev H."/>
            <person name="Venkataraman V."/>
            <person name="Vinson J."/>
            <person name="Vo A."/>
            <person name="Wade C."/>
            <person name="Wang S."/>
            <person name="Wangchuk T."/>
            <person name="Wangdi T."/>
            <person name="Whittaker C."/>
            <person name="Wilkinson J."/>
            <person name="Wu Y."/>
            <person name="Wyman D."/>
            <person name="Yadav S."/>
            <person name="Yang S."/>
            <person name="Yang X."/>
            <person name="Yeager S."/>
            <person name="Yee E."/>
            <person name="Young G."/>
            <person name="Zainoun J."/>
            <person name="Zembeck L."/>
            <person name="Zimmer A."/>
            <person name="Zody M."/>
            <person name="Lander E."/>
        </authorList>
    </citation>
    <scope>NUCLEOTIDE SEQUENCE [LARGE SCALE GENOMIC DNA]</scope>
</reference>
<dbReference type="GeneTree" id="ENSGT00390000006580"/>